<protein>
    <recommendedName>
        <fullName evidence="2">Nucleoside phosphorylase domain-containing protein</fullName>
    </recommendedName>
</protein>
<dbReference type="AlphaFoldDB" id="A0A139HCG1"/>
<comment type="caution">
    <text evidence="3">The sequence shown here is derived from an EMBL/GenBank/DDBJ whole genome shotgun (WGS) entry which is preliminary data.</text>
</comment>
<organism evidence="3 4">
    <name type="scientific">Pseudocercospora eumusae</name>
    <dbReference type="NCBI Taxonomy" id="321146"/>
    <lineage>
        <taxon>Eukaryota</taxon>
        <taxon>Fungi</taxon>
        <taxon>Dikarya</taxon>
        <taxon>Ascomycota</taxon>
        <taxon>Pezizomycotina</taxon>
        <taxon>Dothideomycetes</taxon>
        <taxon>Dothideomycetidae</taxon>
        <taxon>Mycosphaerellales</taxon>
        <taxon>Mycosphaerellaceae</taxon>
        <taxon>Pseudocercospora</taxon>
    </lineage>
</organism>
<dbReference type="InterPro" id="IPR053137">
    <property type="entry name" value="NLR-like"/>
</dbReference>
<keyword evidence="4" id="KW-1185">Reference proteome</keyword>
<proteinExistence type="predicted"/>
<dbReference type="InterPro" id="IPR035994">
    <property type="entry name" value="Nucleoside_phosphorylase_sf"/>
</dbReference>
<dbReference type="GO" id="GO:0003824">
    <property type="term" value="F:catalytic activity"/>
    <property type="evidence" value="ECO:0007669"/>
    <property type="project" value="InterPro"/>
</dbReference>
<dbReference type="PANTHER" id="PTHR46082">
    <property type="entry name" value="ATP/GTP-BINDING PROTEIN-RELATED"/>
    <property type="match status" value="1"/>
</dbReference>
<evidence type="ECO:0000256" key="1">
    <source>
        <dbReference type="SAM" id="MobiDB-lite"/>
    </source>
</evidence>
<dbReference type="InterPro" id="IPR000845">
    <property type="entry name" value="Nucleoside_phosphorylase_d"/>
</dbReference>
<dbReference type="Proteomes" id="UP000070133">
    <property type="component" value="Unassembled WGS sequence"/>
</dbReference>
<evidence type="ECO:0000259" key="2">
    <source>
        <dbReference type="Pfam" id="PF01048"/>
    </source>
</evidence>
<dbReference type="SUPFAM" id="SSF53167">
    <property type="entry name" value="Purine and uridine phosphorylases"/>
    <property type="match status" value="1"/>
</dbReference>
<feature type="region of interest" description="Disordered" evidence="1">
    <location>
        <begin position="1"/>
        <end position="59"/>
    </location>
</feature>
<feature type="domain" description="Nucleoside phosphorylase" evidence="2">
    <location>
        <begin position="70"/>
        <end position="299"/>
    </location>
</feature>
<dbReference type="GO" id="GO:0009116">
    <property type="term" value="P:nucleoside metabolic process"/>
    <property type="evidence" value="ECO:0007669"/>
    <property type="project" value="InterPro"/>
</dbReference>
<feature type="compositionally biased region" description="Polar residues" evidence="1">
    <location>
        <begin position="1"/>
        <end position="42"/>
    </location>
</feature>
<dbReference type="OrthoDB" id="194358at2759"/>
<name>A0A139HCG1_9PEZI</name>
<reference evidence="3 4" key="1">
    <citation type="submission" date="2015-07" db="EMBL/GenBank/DDBJ databases">
        <title>Comparative genomics of the Sigatoka disease complex on banana suggests a link between parallel evolutionary changes in Pseudocercospora fijiensis and Pseudocercospora eumusae and increased virulence on the banana host.</title>
        <authorList>
            <person name="Chang T.-C."/>
            <person name="Salvucci A."/>
            <person name="Crous P.W."/>
            <person name="Stergiopoulos I."/>
        </authorList>
    </citation>
    <scope>NUCLEOTIDE SEQUENCE [LARGE SCALE GENOMIC DNA]</scope>
    <source>
        <strain evidence="3 4">CBS 114824</strain>
    </source>
</reference>
<sequence>MNDRITNVWRSNASGQARQHNGNVFGGNTFNYGASPTPSSPQARLADDGPKSRPPDLAAGARPCSLDDFRIAIICALQTEFDAVDILLEEVYEGEEAFRPRHPDTNTYTFGRLGGKPVVLVNLPSMGKVSAATVATNLGISFKYIEIAFLTGICGGAEKDDRGNGISYGDVIVGKQVVQEDFGRLMDDGMHRRTEVEDVLGRLPPRIRQWIGALSGWRNLKGLKSDVKVILEKTFDNEEFARMFAFPNRHEGEVLPVGRDLQILFGRVATSDAVLRSAERRDQMIEQDKVIGFEMESAGMWDQLPTVLVKSVCDFANAQKSKEWQPYAALTAAATTQAMIRKWTFQVHS</sequence>
<accession>A0A139HCG1</accession>
<dbReference type="Pfam" id="PF01048">
    <property type="entry name" value="PNP_UDP_1"/>
    <property type="match status" value="1"/>
</dbReference>
<evidence type="ECO:0000313" key="3">
    <source>
        <dbReference type="EMBL" id="KXT00135.1"/>
    </source>
</evidence>
<dbReference type="EMBL" id="LFZN01000079">
    <property type="protein sequence ID" value="KXT00135.1"/>
    <property type="molecule type" value="Genomic_DNA"/>
</dbReference>
<dbReference type="PANTHER" id="PTHR46082:SF6">
    <property type="entry name" value="AAA+ ATPASE DOMAIN-CONTAINING PROTEIN-RELATED"/>
    <property type="match status" value="1"/>
</dbReference>
<dbReference type="Gene3D" id="3.40.50.1580">
    <property type="entry name" value="Nucleoside phosphorylase domain"/>
    <property type="match status" value="1"/>
</dbReference>
<evidence type="ECO:0000313" key="4">
    <source>
        <dbReference type="Proteomes" id="UP000070133"/>
    </source>
</evidence>
<feature type="compositionally biased region" description="Basic and acidic residues" evidence="1">
    <location>
        <begin position="45"/>
        <end position="54"/>
    </location>
</feature>
<gene>
    <name evidence="3" type="ORF">AC578_3288</name>
</gene>